<reference evidence="1" key="1">
    <citation type="submission" date="2014-09" db="EMBL/GenBank/DDBJ databases">
        <title>Xanthomonadaceae 3.5X direct submission.</title>
        <authorList>
            <person name="Fang T."/>
            <person name="Wang H."/>
        </authorList>
    </citation>
    <scope>NUCLEOTIDE SEQUENCE [LARGE SCALE GENOMIC DNA]</scope>
    <source>
        <strain evidence="1">3.5X</strain>
    </source>
</reference>
<keyword evidence="3" id="KW-1185">Reference proteome</keyword>
<dbReference type="STRING" id="1543381.LF63_0113940"/>
<sequence>MPNDCWVITDGAAGNERQALALAQALGLSARNLVLPLRAPWSWLAPRRLPGGRLAVAAAHRHLLMPPWPTLAIGCGRAAALLTRLLPDISSGATRSVQILDPRIDPRHWDVVIAPEHDDLTGPNVLTPLGSLHPIDDAWLAAGRAAFAHLGERPGPRLGVLLGGPRRGATLDDAQIDRLIDSLRTRQARDGGSVLLLASRRTPDAWFGRMRAALGALPGLFWRNADDGPNPYPGVLGWADRLIVTPDSVNMLSEAAATGVPVHTPALDTLPPKLAHFHAALRRRGLLHDLDDDADAPAAPLRETAAIAAELRRRLGF</sequence>
<dbReference type="Pfam" id="PF06258">
    <property type="entry name" value="Mito_fiss_Elm1"/>
    <property type="match status" value="1"/>
</dbReference>
<name>A0A099CSL7_9GAMM</name>
<comment type="caution">
    <text evidence="1">The sequence shown here is derived from an EMBL/GenBank/DDBJ whole genome shotgun (WGS) entry which is preliminary data.</text>
</comment>
<evidence type="ECO:0000313" key="2">
    <source>
        <dbReference type="EMBL" id="MBB6185117.1"/>
    </source>
</evidence>
<organism evidence="1 3">
    <name type="scientific">Oleiagrimonas soli</name>
    <dbReference type="NCBI Taxonomy" id="1543381"/>
    <lineage>
        <taxon>Bacteria</taxon>
        <taxon>Pseudomonadati</taxon>
        <taxon>Pseudomonadota</taxon>
        <taxon>Gammaproteobacteria</taxon>
        <taxon>Lysobacterales</taxon>
        <taxon>Rhodanobacteraceae</taxon>
        <taxon>Oleiagrimonas</taxon>
    </lineage>
</organism>
<dbReference type="EMBL" id="JROI01000016">
    <property type="protein sequence ID" value="KGI76671.1"/>
    <property type="molecule type" value="Genomic_DNA"/>
</dbReference>
<reference evidence="2 4" key="2">
    <citation type="submission" date="2020-08" db="EMBL/GenBank/DDBJ databases">
        <title>Genomic Encyclopedia of Type Strains, Phase IV (KMG-IV): sequencing the most valuable type-strain genomes for metagenomic binning, comparative biology and taxonomic classification.</title>
        <authorList>
            <person name="Goeker M."/>
        </authorList>
    </citation>
    <scope>NUCLEOTIDE SEQUENCE [LARGE SCALE GENOMIC DNA]</scope>
    <source>
        <strain evidence="2 4">DSM 107085</strain>
    </source>
</reference>
<protein>
    <submittedName>
        <fullName evidence="1">Nucleoside-diphosphate sugar epimerase</fullName>
    </submittedName>
</protein>
<dbReference type="Proteomes" id="UP000029708">
    <property type="component" value="Unassembled WGS sequence"/>
</dbReference>
<dbReference type="Proteomes" id="UP000560000">
    <property type="component" value="Unassembled WGS sequence"/>
</dbReference>
<dbReference type="AlphaFoldDB" id="A0A099CSL7"/>
<evidence type="ECO:0000313" key="1">
    <source>
        <dbReference type="EMBL" id="KGI76671.1"/>
    </source>
</evidence>
<dbReference type="PANTHER" id="PTHR33986">
    <property type="entry name" value="OS02G0535700 PROTEIN"/>
    <property type="match status" value="1"/>
</dbReference>
<dbReference type="InterPro" id="IPR009367">
    <property type="entry name" value="Elm1-like"/>
</dbReference>
<evidence type="ECO:0000313" key="4">
    <source>
        <dbReference type="Proteomes" id="UP000560000"/>
    </source>
</evidence>
<proteinExistence type="predicted"/>
<dbReference type="HOGENOM" id="CLU_048241_0_0_6"/>
<evidence type="ECO:0000313" key="3">
    <source>
        <dbReference type="Proteomes" id="UP000029708"/>
    </source>
</evidence>
<dbReference type="PANTHER" id="PTHR33986:SF15">
    <property type="entry name" value="MITOCHONDRIAL FISSION PROTEIN ELM1"/>
    <property type="match status" value="1"/>
</dbReference>
<gene>
    <name evidence="2" type="ORF">HNQ86_002462</name>
    <name evidence="1" type="ORF">LF63_0113940</name>
</gene>
<accession>A0A099CSL7</accession>
<dbReference type="RefSeq" id="WP_043104123.1">
    <property type="nucleotide sequence ID" value="NZ_JACHET010000001.1"/>
</dbReference>
<dbReference type="EMBL" id="JACHET010000001">
    <property type="protein sequence ID" value="MBB6185117.1"/>
    <property type="molecule type" value="Genomic_DNA"/>
</dbReference>